<name>A0AAN4ZBL7_9BILA</name>
<evidence type="ECO:0000313" key="1">
    <source>
        <dbReference type="EMBL" id="GMR37696.1"/>
    </source>
</evidence>
<reference evidence="2" key="1">
    <citation type="submission" date="2022-10" db="EMBL/GenBank/DDBJ databases">
        <title>Genome assembly of Pristionchus species.</title>
        <authorList>
            <person name="Yoshida K."/>
            <person name="Sommer R.J."/>
        </authorList>
    </citation>
    <scope>NUCLEOTIDE SEQUENCE [LARGE SCALE GENOMIC DNA]</scope>
    <source>
        <strain evidence="2">RS5460</strain>
    </source>
</reference>
<gene>
    <name evidence="1" type="ORF">PMAYCL1PPCAC_07891</name>
</gene>
<protein>
    <submittedName>
        <fullName evidence="1">Uncharacterized protein</fullName>
    </submittedName>
</protein>
<sequence length="171" mass="18976">ETGRINMRRKMTFVLVSGVTLVREKYAGHVVHSEDCTAECDAWEPPCLAFSWDENTGKCDVAEGYTVDDPDARMSYSSITAGPVLYFIGFHERPKRRSDCFTAEDIDENLENEIRPLMLAGAMNSAMITSSAFNTESLITESAQYGTTEVATLSHRDALITTTENQQETSS</sequence>
<dbReference type="EMBL" id="BTRK01000002">
    <property type="protein sequence ID" value="GMR37696.1"/>
    <property type="molecule type" value="Genomic_DNA"/>
</dbReference>
<keyword evidence="2" id="KW-1185">Reference proteome</keyword>
<proteinExistence type="predicted"/>
<comment type="caution">
    <text evidence="1">The sequence shown here is derived from an EMBL/GenBank/DDBJ whole genome shotgun (WGS) entry which is preliminary data.</text>
</comment>
<feature type="non-terminal residue" evidence="1">
    <location>
        <position position="1"/>
    </location>
</feature>
<dbReference type="AlphaFoldDB" id="A0AAN4ZBL7"/>
<organism evidence="1 2">
    <name type="scientific">Pristionchus mayeri</name>
    <dbReference type="NCBI Taxonomy" id="1317129"/>
    <lineage>
        <taxon>Eukaryota</taxon>
        <taxon>Metazoa</taxon>
        <taxon>Ecdysozoa</taxon>
        <taxon>Nematoda</taxon>
        <taxon>Chromadorea</taxon>
        <taxon>Rhabditida</taxon>
        <taxon>Rhabditina</taxon>
        <taxon>Diplogasteromorpha</taxon>
        <taxon>Diplogasteroidea</taxon>
        <taxon>Neodiplogasteridae</taxon>
        <taxon>Pristionchus</taxon>
    </lineage>
</organism>
<accession>A0AAN4ZBL7</accession>
<evidence type="ECO:0000313" key="2">
    <source>
        <dbReference type="Proteomes" id="UP001328107"/>
    </source>
</evidence>
<dbReference type="Proteomes" id="UP001328107">
    <property type="component" value="Unassembled WGS sequence"/>
</dbReference>